<proteinExistence type="predicted"/>
<accession>A0ABQ8IUQ4</accession>
<evidence type="ECO:0000313" key="1">
    <source>
        <dbReference type="EMBL" id="KAH9414035.1"/>
    </source>
</evidence>
<name>A0ABQ8IUQ4_DERPT</name>
<keyword evidence="2" id="KW-1185">Reference proteome</keyword>
<reference evidence="1 2" key="2">
    <citation type="journal article" date="2022" name="Mol. Biol. Evol.">
        <title>Comparative Genomics Reveals Insights into the Divergent Evolution of Astigmatic Mites and Household Pest Adaptations.</title>
        <authorList>
            <person name="Xiong Q."/>
            <person name="Wan A.T."/>
            <person name="Liu X."/>
            <person name="Fung C.S."/>
            <person name="Xiao X."/>
            <person name="Malainual N."/>
            <person name="Hou J."/>
            <person name="Wang L."/>
            <person name="Wang M."/>
            <person name="Yang K.Y."/>
            <person name="Cui Y."/>
            <person name="Leung E.L."/>
            <person name="Nong W."/>
            <person name="Shin S.K."/>
            <person name="Au S.W."/>
            <person name="Jeong K.Y."/>
            <person name="Chew F.T."/>
            <person name="Hui J.H."/>
            <person name="Leung T.F."/>
            <person name="Tungtrongchitr A."/>
            <person name="Zhong N."/>
            <person name="Liu Z."/>
            <person name="Tsui S.K."/>
        </authorList>
    </citation>
    <scope>NUCLEOTIDE SEQUENCE [LARGE SCALE GENOMIC DNA]</scope>
    <source>
        <strain evidence="1">Derp</strain>
    </source>
</reference>
<reference evidence="1 2" key="1">
    <citation type="journal article" date="2018" name="J. Allergy Clin. Immunol.">
        <title>High-quality assembly of Dermatophagoides pteronyssinus genome and transcriptome reveals a wide range of novel allergens.</title>
        <authorList>
            <person name="Liu X.Y."/>
            <person name="Yang K.Y."/>
            <person name="Wang M.Q."/>
            <person name="Kwok J.S."/>
            <person name="Zeng X."/>
            <person name="Yang Z."/>
            <person name="Xiao X.J."/>
            <person name="Lau C.P."/>
            <person name="Li Y."/>
            <person name="Huang Z.M."/>
            <person name="Ba J.G."/>
            <person name="Yim A.K."/>
            <person name="Ouyang C.Y."/>
            <person name="Ngai S.M."/>
            <person name="Chan T.F."/>
            <person name="Leung E.L."/>
            <person name="Liu L."/>
            <person name="Liu Z.G."/>
            <person name="Tsui S.K."/>
        </authorList>
    </citation>
    <scope>NUCLEOTIDE SEQUENCE [LARGE SCALE GENOMIC DNA]</scope>
    <source>
        <strain evidence="1">Derp</strain>
    </source>
</reference>
<gene>
    <name evidence="1" type="ORF">DERP_012416</name>
</gene>
<dbReference type="Proteomes" id="UP000887458">
    <property type="component" value="Unassembled WGS sequence"/>
</dbReference>
<dbReference type="EMBL" id="NJHN03000115">
    <property type="protein sequence ID" value="KAH9414035.1"/>
    <property type="molecule type" value="Genomic_DNA"/>
</dbReference>
<protein>
    <submittedName>
        <fullName evidence="1">Uncharacterized protein</fullName>
    </submittedName>
</protein>
<comment type="caution">
    <text evidence="1">The sequence shown here is derived from an EMBL/GenBank/DDBJ whole genome shotgun (WGS) entry which is preliminary data.</text>
</comment>
<organism evidence="1 2">
    <name type="scientific">Dermatophagoides pteronyssinus</name>
    <name type="common">European house dust mite</name>
    <dbReference type="NCBI Taxonomy" id="6956"/>
    <lineage>
        <taxon>Eukaryota</taxon>
        <taxon>Metazoa</taxon>
        <taxon>Ecdysozoa</taxon>
        <taxon>Arthropoda</taxon>
        <taxon>Chelicerata</taxon>
        <taxon>Arachnida</taxon>
        <taxon>Acari</taxon>
        <taxon>Acariformes</taxon>
        <taxon>Sarcoptiformes</taxon>
        <taxon>Astigmata</taxon>
        <taxon>Psoroptidia</taxon>
        <taxon>Analgoidea</taxon>
        <taxon>Pyroglyphidae</taxon>
        <taxon>Dermatophagoidinae</taxon>
        <taxon>Dermatophagoides</taxon>
    </lineage>
</organism>
<sequence>MSERLMFIGYTNKIGCYRLLNPETSDIIISNNVQKMYYERFDSEGNLSEVTSSSNFDLMEADQLKKCQTPYGLMGLEKLYIFIFTECYNKVLIACSAFVELSSFPFVNFN</sequence>
<evidence type="ECO:0000313" key="2">
    <source>
        <dbReference type="Proteomes" id="UP000887458"/>
    </source>
</evidence>